<keyword evidence="2" id="KW-1185">Reference proteome</keyword>
<gene>
    <name evidence="1" type="ORF">EC957_000470</name>
</gene>
<reference evidence="1" key="1">
    <citation type="journal article" date="2020" name="Fungal Divers.">
        <title>Resolving the Mortierellaceae phylogeny through synthesis of multi-gene phylogenetics and phylogenomics.</title>
        <authorList>
            <person name="Vandepol N."/>
            <person name="Liber J."/>
            <person name="Desiro A."/>
            <person name="Na H."/>
            <person name="Kennedy M."/>
            <person name="Barry K."/>
            <person name="Grigoriev I.V."/>
            <person name="Miller A.N."/>
            <person name="O'Donnell K."/>
            <person name="Stajich J.E."/>
            <person name="Bonito G."/>
        </authorList>
    </citation>
    <scope>NUCLEOTIDE SEQUENCE</scope>
    <source>
        <strain evidence="1">NRRL 2591</strain>
    </source>
</reference>
<organism evidence="1 2">
    <name type="scientific">Mortierella hygrophila</name>
    <dbReference type="NCBI Taxonomy" id="979708"/>
    <lineage>
        <taxon>Eukaryota</taxon>
        <taxon>Fungi</taxon>
        <taxon>Fungi incertae sedis</taxon>
        <taxon>Mucoromycota</taxon>
        <taxon>Mortierellomycotina</taxon>
        <taxon>Mortierellomycetes</taxon>
        <taxon>Mortierellales</taxon>
        <taxon>Mortierellaceae</taxon>
        <taxon>Mortierella</taxon>
    </lineage>
</organism>
<sequence>MDGEVFERVLISDKVPRAPIVLDDIQRAALVADLFSWHWSQRPHKPLCRDYISEDEVTLKYAADGLQEHGASVDLSNKAWFSLFLCKLGAFNRSWGNAPIC</sequence>
<dbReference type="Proteomes" id="UP000723463">
    <property type="component" value="Unassembled WGS sequence"/>
</dbReference>
<accession>A0A9P6F620</accession>
<comment type="caution">
    <text evidence="1">The sequence shown here is derived from an EMBL/GenBank/DDBJ whole genome shotgun (WGS) entry which is preliminary data.</text>
</comment>
<dbReference type="AlphaFoldDB" id="A0A9P6F620"/>
<proteinExistence type="predicted"/>
<protein>
    <submittedName>
        <fullName evidence="1">Uncharacterized protein</fullName>
    </submittedName>
</protein>
<evidence type="ECO:0000313" key="1">
    <source>
        <dbReference type="EMBL" id="KAF9543775.1"/>
    </source>
</evidence>
<name>A0A9P6F620_9FUNG</name>
<evidence type="ECO:0000313" key="2">
    <source>
        <dbReference type="Proteomes" id="UP000723463"/>
    </source>
</evidence>
<dbReference type="EMBL" id="JAAAXW010000105">
    <property type="protein sequence ID" value="KAF9543775.1"/>
    <property type="molecule type" value="Genomic_DNA"/>
</dbReference>